<reference evidence="2 3" key="1">
    <citation type="submission" date="2015-02" db="EMBL/GenBank/DDBJ databases">
        <title>Draft genome sequences of ten Microbacterium spp. with emphasis on heavy metal contaminated environments.</title>
        <authorList>
            <person name="Corretto E."/>
        </authorList>
    </citation>
    <scope>NUCLEOTIDE SEQUENCE [LARGE SCALE GENOMIC DNA]</scope>
    <source>
        <strain evidence="2 3">BEL163</strain>
    </source>
</reference>
<sequence>MQKRVSIPLAGATAFVLAATLGACASGESSSPDQIVVQTNWTASQAQNKPLFDAFKAFTDETGIEVKVLESGDNLNQVYETSLLAGEEADVLLVGLLEKQLDWAINGAVVPVNDYIEEWGIADRLPDDALVDWTDAEDNVRAFPYSGFTWPWWYNTDLLAKAGVDTVPTTTDELVDAAKKLRAAGIAPVVLGGIDWSGQKIFLQFLEMFLSTEEAKQVYAEGDTCENPGAMKGIELLVELRDAGVFVDGVEGYTADQAQAAYMDGQAAIAPLGSWAYPAASEELAAATVLGGLPVADGAPFDKPLAYRGSTSAGWWISPNGEKKIDAVEKLITYMYGDDVLKGILDEGGVIPVADFGGDTSGVTSPLLAQSLTELPEAVDFPVMPDIYVPADVSNPMYRATSIAFTPGTDAATICKTVDDIYAAAK</sequence>
<gene>
    <name evidence="2" type="ORF">RN51_02013</name>
</gene>
<protein>
    <submittedName>
        <fullName evidence="2">Maltose ABC transporter periplasmic protein</fullName>
    </submittedName>
</protein>
<feature type="signal peptide" evidence="1">
    <location>
        <begin position="1"/>
        <end position="25"/>
    </location>
</feature>
<dbReference type="EMBL" id="JYIV01000026">
    <property type="protein sequence ID" value="KJL22133.1"/>
    <property type="molecule type" value="Genomic_DNA"/>
</dbReference>
<dbReference type="PATRIC" id="fig|82380.10.peg.2024"/>
<dbReference type="Proteomes" id="UP000033725">
    <property type="component" value="Unassembled WGS sequence"/>
</dbReference>
<dbReference type="SUPFAM" id="SSF53850">
    <property type="entry name" value="Periplasmic binding protein-like II"/>
    <property type="match status" value="1"/>
</dbReference>
<dbReference type="InterPro" id="IPR050490">
    <property type="entry name" value="Bact_solute-bd_prot1"/>
</dbReference>
<dbReference type="Pfam" id="PF01547">
    <property type="entry name" value="SBP_bac_1"/>
    <property type="match status" value="1"/>
</dbReference>
<evidence type="ECO:0000313" key="2">
    <source>
        <dbReference type="EMBL" id="KJL22133.1"/>
    </source>
</evidence>
<proteinExistence type="predicted"/>
<dbReference type="InterPro" id="IPR006059">
    <property type="entry name" value="SBP"/>
</dbReference>
<dbReference type="PANTHER" id="PTHR43649">
    <property type="entry name" value="ARABINOSE-BINDING PROTEIN-RELATED"/>
    <property type="match status" value="1"/>
</dbReference>
<feature type="chain" id="PRO_5002444584" evidence="1">
    <location>
        <begin position="26"/>
        <end position="426"/>
    </location>
</feature>
<dbReference type="RefSeq" id="WP_045263891.1">
    <property type="nucleotide sequence ID" value="NZ_JYIV01000026.1"/>
</dbReference>
<organism evidence="2 3">
    <name type="scientific">Microbacterium oxydans</name>
    <dbReference type="NCBI Taxonomy" id="82380"/>
    <lineage>
        <taxon>Bacteria</taxon>
        <taxon>Bacillati</taxon>
        <taxon>Actinomycetota</taxon>
        <taxon>Actinomycetes</taxon>
        <taxon>Micrococcales</taxon>
        <taxon>Microbacteriaceae</taxon>
        <taxon>Microbacterium</taxon>
    </lineage>
</organism>
<evidence type="ECO:0000256" key="1">
    <source>
        <dbReference type="SAM" id="SignalP"/>
    </source>
</evidence>
<dbReference type="AlphaFoldDB" id="A0A0F0KMN0"/>
<dbReference type="Gene3D" id="3.40.190.10">
    <property type="entry name" value="Periplasmic binding protein-like II"/>
    <property type="match status" value="3"/>
</dbReference>
<dbReference type="PANTHER" id="PTHR43649:SF30">
    <property type="entry name" value="ABC TRANSPORTER SUBSTRATE-BINDING PROTEIN"/>
    <property type="match status" value="1"/>
</dbReference>
<comment type="caution">
    <text evidence="2">The sequence shown here is derived from an EMBL/GenBank/DDBJ whole genome shotgun (WGS) entry which is preliminary data.</text>
</comment>
<name>A0A0F0KMN0_9MICO</name>
<dbReference type="PROSITE" id="PS51257">
    <property type="entry name" value="PROKAR_LIPOPROTEIN"/>
    <property type="match status" value="1"/>
</dbReference>
<accession>A0A0F0KMN0</accession>
<keyword evidence="1" id="KW-0732">Signal</keyword>
<evidence type="ECO:0000313" key="3">
    <source>
        <dbReference type="Proteomes" id="UP000033725"/>
    </source>
</evidence>